<dbReference type="CDD" id="cd22459">
    <property type="entry name" value="KH-I_PEPPER_rpt1_like"/>
    <property type="match status" value="1"/>
</dbReference>
<feature type="region of interest" description="Disordered" evidence="3">
    <location>
        <begin position="1"/>
        <end position="85"/>
    </location>
</feature>
<evidence type="ECO:0000256" key="1">
    <source>
        <dbReference type="ARBA" id="ARBA00022737"/>
    </source>
</evidence>
<name>A0A1D1ZHI2_9ARAE</name>
<dbReference type="GO" id="GO:0003723">
    <property type="term" value="F:RNA binding"/>
    <property type="evidence" value="ECO:0007669"/>
    <property type="project" value="UniProtKB-UniRule"/>
</dbReference>
<evidence type="ECO:0000256" key="2">
    <source>
        <dbReference type="PROSITE-ProRule" id="PRU00117"/>
    </source>
</evidence>
<dbReference type="CDD" id="cd22460">
    <property type="entry name" value="KH-I_PEPPER_rpt2_like"/>
    <property type="match status" value="1"/>
</dbReference>
<dbReference type="InterPro" id="IPR036612">
    <property type="entry name" value="KH_dom_type_1_sf"/>
</dbReference>
<dbReference type="Gene3D" id="3.30.1370.10">
    <property type="entry name" value="K Homology domain, type 1"/>
    <property type="match status" value="1"/>
</dbReference>
<protein>
    <submittedName>
        <fullName evidence="5">Poly(RC)-binding protein 3</fullName>
    </submittedName>
</protein>
<feature type="compositionally biased region" description="Acidic residues" evidence="3">
    <location>
        <begin position="32"/>
        <end position="63"/>
    </location>
</feature>
<dbReference type="AlphaFoldDB" id="A0A1D1ZHI2"/>
<feature type="domain" description="K Homology" evidence="4">
    <location>
        <begin position="363"/>
        <end position="433"/>
    </location>
</feature>
<dbReference type="Gene3D" id="3.30.310.210">
    <property type="match status" value="1"/>
</dbReference>
<keyword evidence="1" id="KW-0677">Repeat</keyword>
<evidence type="ECO:0000256" key="3">
    <source>
        <dbReference type="SAM" id="MobiDB-lite"/>
    </source>
</evidence>
<dbReference type="PROSITE" id="PS50084">
    <property type="entry name" value="KH_TYPE_1"/>
    <property type="match status" value="3"/>
</dbReference>
<evidence type="ECO:0000313" key="5">
    <source>
        <dbReference type="EMBL" id="JAT66318.1"/>
    </source>
</evidence>
<accession>A0A1D1ZHI2</accession>
<dbReference type="SUPFAM" id="SSF54791">
    <property type="entry name" value="Eukaryotic type KH-domain (KH-domain type I)"/>
    <property type="match status" value="3"/>
</dbReference>
<dbReference type="InterPro" id="IPR004087">
    <property type="entry name" value="KH_dom"/>
</dbReference>
<dbReference type="InterPro" id="IPR004088">
    <property type="entry name" value="KH_dom_type_1"/>
</dbReference>
<dbReference type="PANTHER" id="PTHR10288">
    <property type="entry name" value="KH DOMAIN CONTAINING RNA BINDING PROTEIN"/>
    <property type="match status" value="1"/>
</dbReference>
<sequence>MAASKGSSAALEMLESETSPPPSATADAEASPPEEYEVEEEEEVEEEQEEDGEEEEEDGDAAVDGEARAKAEGPEPAPAVEEAKKWPGWPGDSVFRMIVPVLKVGSIIGRKGELVKKMCEETRARVRILEGPIGTADRIVLISGREETEAAISPAMNAALRVFKRVNGLSDSEDDTIAAPAGPTVCSVRLLVAASQAISLIGKGGTLIKSIQEGSGATIRVLSGDDVPFYATEDERIIEIQGHPLNVLKALEGVVGHLRKFLVDHSVIPLFEKSRSSSAASVPQDRAVDAWAEKTTSLMPTSQTGIGSDYKLPLKRDSLFLGRETQFDSRVQQHSGLSLYGQDPAISGLGSSGLGRASGAFVTQVTQTMQIPLSYAEDIIGIAGKNIAHVRRNSGAIVTLQESRGLPDEMIVEIKGTTTQVQTAQQLMQEFMGGRKEPAVSSYSSSYGGYETGLRSSYSQLSNTSYPSSLTSQSYGGYGSSGVGGYGIYRF</sequence>
<proteinExistence type="predicted"/>
<dbReference type="Pfam" id="PF00013">
    <property type="entry name" value="KH_1"/>
    <property type="match status" value="3"/>
</dbReference>
<evidence type="ECO:0000259" key="4">
    <source>
        <dbReference type="SMART" id="SM00322"/>
    </source>
</evidence>
<feature type="domain" description="K Homology" evidence="4">
    <location>
        <begin position="91"/>
        <end position="164"/>
    </location>
</feature>
<reference evidence="5" key="1">
    <citation type="submission" date="2015-07" db="EMBL/GenBank/DDBJ databases">
        <title>Transcriptome Assembly of Anthurium amnicola.</title>
        <authorList>
            <person name="Suzuki J."/>
        </authorList>
    </citation>
    <scope>NUCLEOTIDE SEQUENCE</scope>
</reference>
<dbReference type="EMBL" id="GDJX01001618">
    <property type="protein sequence ID" value="JAT66318.1"/>
    <property type="molecule type" value="Transcribed_RNA"/>
</dbReference>
<keyword evidence="2" id="KW-0694">RNA-binding</keyword>
<dbReference type="SMART" id="SM00322">
    <property type="entry name" value="KH"/>
    <property type="match status" value="3"/>
</dbReference>
<gene>
    <name evidence="5" type="primary">PCBP3_0</name>
    <name evidence="5" type="ORF">g.71504</name>
</gene>
<organism evidence="5">
    <name type="scientific">Anthurium amnicola</name>
    <dbReference type="NCBI Taxonomy" id="1678845"/>
    <lineage>
        <taxon>Eukaryota</taxon>
        <taxon>Viridiplantae</taxon>
        <taxon>Streptophyta</taxon>
        <taxon>Embryophyta</taxon>
        <taxon>Tracheophyta</taxon>
        <taxon>Spermatophyta</taxon>
        <taxon>Magnoliopsida</taxon>
        <taxon>Liliopsida</taxon>
        <taxon>Araceae</taxon>
        <taxon>Pothoideae</taxon>
        <taxon>Potheae</taxon>
        <taxon>Anthurium</taxon>
    </lineage>
</organism>
<feature type="domain" description="K Homology" evidence="4">
    <location>
        <begin position="184"/>
        <end position="259"/>
    </location>
</feature>